<sequence length="66" mass="7558">MDVHDERVPEKLFSQFVERMPQACVELIVESTEGILVAKRDIEPSVWFWPGGRLYKGCLLYTSLSG</sequence>
<organism evidence="1 2">
    <name type="scientific">Halorubrum coriense DSM 10284</name>
    <dbReference type="NCBI Taxonomy" id="1227466"/>
    <lineage>
        <taxon>Archaea</taxon>
        <taxon>Methanobacteriati</taxon>
        <taxon>Methanobacteriota</taxon>
        <taxon>Stenosarchaea group</taxon>
        <taxon>Halobacteria</taxon>
        <taxon>Halobacteriales</taxon>
        <taxon>Haloferacaceae</taxon>
        <taxon>Halorubrum</taxon>
    </lineage>
</organism>
<dbReference type="EMBL" id="AOJL01000036">
    <property type="protein sequence ID" value="ELZ47212.1"/>
    <property type="molecule type" value="Genomic_DNA"/>
</dbReference>
<accession>M0EJZ5</accession>
<comment type="caution">
    <text evidence="1">The sequence shown here is derived from an EMBL/GenBank/DDBJ whole genome shotgun (WGS) entry which is preliminary data.</text>
</comment>
<evidence type="ECO:0000313" key="1">
    <source>
        <dbReference type="EMBL" id="ELZ47212.1"/>
    </source>
</evidence>
<gene>
    <name evidence="1" type="ORF">C464_09792</name>
</gene>
<evidence type="ECO:0000313" key="2">
    <source>
        <dbReference type="Proteomes" id="UP000011509"/>
    </source>
</evidence>
<dbReference type="Proteomes" id="UP000011509">
    <property type="component" value="Unassembled WGS sequence"/>
</dbReference>
<feature type="non-terminal residue" evidence="1">
    <location>
        <position position="66"/>
    </location>
</feature>
<keyword evidence="2" id="KW-1185">Reference proteome</keyword>
<dbReference type="AlphaFoldDB" id="M0EJZ5"/>
<protein>
    <submittedName>
        <fullName evidence="1">ADP-ribose pyrophosphatase</fullName>
    </submittedName>
</protein>
<proteinExistence type="predicted"/>
<name>M0EJZ5_9EURY</name>
<dbReference type="OrthoDB" id="40462at2157"/>
<reference evidence="1 2" key="1">
    <citation type="journal article" date="2014" name="PLoS Genet.">
        <title>Phylogenetically driven sequencing of extremely halophilic archaea reveals strategies for static and dynamic osmo-response.</title>
        <authorList>
            <person name="Becker E.A."/>
            <person name="Seitzer P.M."/>
            <person name="Tritt A."/>
            <person name="Larsen D."/>
            <person name="Krusor M."/>
            <person name="Yao A.I."/>
            <person name="Wu D."/>
            <person name="Madern D."/>
            <person name="Eisen J.A."/>
            <person name="Darling A.E."/>
            <person name="Facciotti M.T."/>
        </authorList>
    </citation>
    <scope>NUCLEOTIDE SEQUENCE [LARGE SCALE GENOMIC DNA]</scope>
    <source>
        <strain evidence="1 2">DSM 10284</strain>
    </source>
</reference>